<dbReference type="GeneID" id="75831286"/>
<dbReference type="Proteomes" id="UP001055219">
    <property type="component" value="Unassembled WGS sequence"/>
</dbReference>
<dbReference type="InterPro" id="IPR029044">
    <property type="entry name" value="Nucleotide-diphossugar_trans"/>
</dbReference>
<evidence type="ECO:0008006" key="4">
    <source>
        <dbReference type="Google" id="ProtNLM"/>
    </source>
</evidence>
<reference evidence="2" key="1">
    <citation type="journal article" date="2021" name="J Fungi (Basel)">
        <title>Genomic and Metabolomic Analyses of the Marine Fungus Emericellopsis cladophorae: Insights into Saltwater Adaptability Mechanisms and Its Biosynthetic Potential.</title>
        <authorList>
            <person name="Goncalves M.F.M."/>
            <person name="Hilario S."/>
            <person name="Van de Peer Y."/>
            <person name="Esteves A.C."/>
            <person name="Alves A."/>
        </authorList>
    </citation>
    <scope>NUCLEOTIDE SEQUENCE</scope>
    <source>
        <strain evidence="2">MUM 19.33</strain>
    </source>
</reference>
<feature type="region of interest" description="Disordered" evidence="1">
    <location>
        <begin position="44"/>
        <end position="115"/>
    </location>
</feature>
<dbReference type="Gene3D" id="3.90.550.10">
    <property type="entry name" value="Spore Coat Polysaccharide Biosynthesis Protein SpsA, Chain A"/>
    <property type="match status" value="1"/>
</dbReference>
<organism evidence="2 3">
    <name type="scientific">Emericellopsis cladophorae</name>
    <dbReference type="NCBI Taxonomy" id="2686198"/>
    <lineage>
        <taxon>Eukaryota</taxon>
        <taxon>Fungi</taxon>
        <taxon>Dikarya</taxon>
        <taxon>Ascomycota</taxon>
        <taxon>Pezizomycotina</taxon>
        <taxon>Sordariomycetes</taxon>
        <taxon>Hypocreomycetidae</taxon>
        <taxon>Hypocreales</taxon>
        <taxon>Bionectriaceae</taxon>
        <taxon>Emericellopsis</taxon>
    </lineage>
</organism>
<dbReference type="AlphaFoldDB" id="A0A9P9Y657"/>
<gene>
    <name evidence="2" type="ORF">J7T54_004800</name>
</gene>
<sequence length="419" mass="47715">MMSVDVSTAWDKTTRSISLFRLRSVVQPAFEFVPEDPIFDRPEEIAEGSAPQENVEPALETPGSPVPAETTISTPDAPQEASPDPDNPGSEGTESDAAPQPPLKPEESPTPRPDTKASFAVLEDFDWSRFAYAHYVTNPAYLCNSLLIFESLARLESKPARLMLYPTHMLLSPSAPSAEDMDGKLLIKPREEYKVTLKPIMIQHRDSEDETWADSFTKLLAFNQTQYDRVLTLDSDRTILQPPDDLFFMPHGPLALPRAYWLLSADPPERTLASHVMLTEPSTYEFDRIHEQIHLAGEREYDMEIMNKLYENSAMVLPHRNYAMLTAEFRSENHQDYLGSDEACDPIAVLDAAKYIHFSDWPVPKPWVRVDGEIQALRDVYQPTCVEVDRREIGKKLYDDFAKRKEVCRTFEEWLTISC</sequence>
<dbReference type="SUPFAM" id="SSF53448">
    <property type="entry name" value="Nucleotide-diphospho-sugar transferases"/>
    <property type="match status" value="1"/>
</dbReference>
<dbReference type="InterPro" id="IPR050587">
    <property type="entry name" value="GNT1/Glycosyltrans_8"/>
</dbReference>
<comment type="caution">
    <text evidence="2">The sequence shown here is derived from an EMBL/GenBank/DDBJ whole genome shotgun (WGS) entry which is preliminary data.</text>
</comment>
<evidence type="ECO:0000313" key="2">
    <source>
        <dbReference type="EMBL" id="KAI6784254.1"/>
    </source>
</evidence>
<dbReference type="RefSeq" id="XP_051365110.1">
    <property type="nucleotide sequence ID" value="XM_051503492.1"/>
</dbReference>
<protein>
    <recommendedName>
        <fullName evidence="4">Nucleotide-diphospho-sugar transferase</fullName>
    </recommendedName>
</protein>
<dbReference type="EMBL" id="JAGIXG020000005">
    <property type="protein sequence ID" value="KAI6784254.1"/>
    <property type="molecule type" value="Genomic_DNA"/>
</dbReference>
<evidence type="ECO:0000313" key="3">
    <source>
        <dbReference type="Proteomes" id="UP001055219"/>
    </source>
</evidence>
<feature type="compositionally biased region" description="Basic and acidic residues" evidence="1">
    <location>
        <begin position="104"/>
        <end position="115"/>
    </location>
</feature>
<accession>A0A9P9Y657</accession>
<dbReference type="PANTHER" id="PTHR11183">
    <property type="entry name" value="GLYCOGENIN SUBFAMILY MEMBER"/>
    <property type="match status" value="1"/>
</dbReference>
<evidence type="ECO:0000256" key="1">
    <source>
        <dbReference type="SAM" id="MobiDB-lite"/>
    </source>
</evidence>
<reference evidence="2" key="2">
    <citation type="submission" date="2022-07" db="EMBL/GenBank/DDBJ databases">
        <authorList>
            <person name="Goncalves M.F.M."/>
            <person name="Hilario S."/>
            <person name="Van De Peer Y."/>
            <person name="Esteves A.C."/>
            <person name="Alves A."/>
        </authorList>
    </citation>
    <scope>NUCLEOTIDE SEQUENCE</scope>
    <source>
        <strain evidence="2">MUM 19.33</strain>
    </source>
</reference>
<dbReference type="OrthoDB" id="2014201at2759"/>
<name>A0A9P9Y657_9HYPO</name>
<keyword evidence="3" id="KW-1185">Reference proteome</keyword>
<proteinExistence type="predicted"/>